<dbReference type="Proteomes" id="UP001165269">
    <property type="component" value="Unassembled WGS sequence"/>
</dbReference>
<evidence type="ECO:0000313" key="2">
    <source>
        <dbReference type="Proteomes" id="UP001165269"/>
    </source>
</evidence>
<gene>
    <name evidence="1" type="ORF">MQP27_37875</name>
</gene>
<dbReference type="EMBL" id="JALDAY010000013">
    <property type="protein sequence ID" value="MCI3276856.1"/>
    <property type="molecule type" value="Genomic_DNA"/>
</dbReference>
<proteinExistence type="predicted"/>
<keyword evidence="2" id="KW-1185">Reference proteome</keyword>
<reference evidence="1" key="1">
    <citation type="submission" date="2022-03" db="EMBL/GenBank/DDBJ databases">
        <title>Streptomyces 7R015 and 7R016 isolated from Barleria lupulina in Thailand.</title>
        <authorList>
            <person name="Kanchanasin P."/>
            <person name="Phongsopitanun W."/>
            <person name="Tanasupawat S."/>
        </authorList>
    </citation>
    <scope>NUCLEOTIDE SEQUENCE</scope>
    <source>
        <strain evidence="1">7R015</strain>
    </source>
</reference>
<accession>A0ABS9YLY1</accession>
<name>A0ABS9YLY1_9ACTN</name>
<organism evidence="1 2">
    <name type="scientific">Streptomyces cylindrosporus</name>
    <dbReference type="NCBI Taxonomy" id="2927583"/>
    <lineage>
        <taxon>Bacteria</taxon>
        <taxon>Bacillati</taxon>
        <taxon>Actinomycetota</taxon>
        <taxon>Actinomycetes</taxon>
        <taxon>Kitasatosporales</taxon>
        <taxon>Streptomycetaceae</taxon>
        <taxon>Streptomyces</taxon>
    </lineage>
</organism>
<protein>
    <submittedName>
        <fullName evidence="1">Uncharacterized protein</fullName>
    </submittedName>
</protein>
<comment type="caution">
    <text evidence="1">The sequence shown here is derived from an EMBL/GenBank/DDBJ whole genome shotgun (WGS) entry which is preliminary data.</text>
</comment>
<dbReference type="RefSeq" id="WP_242773850.1">
    <property type="nucleotide sequence ID" value="NZ_JALDAY010000013.1"/>
</dbReference>
<sequence>MANVYLGHDRFSPSRLEECCMAGWGISWGGRALGGGLSRLGGEPPRSFGSVRSIHLMATACGPWPSAVLSLLRNLAAAGLGEIAGAAQRRLKKTQYCFASSTAGRTSRFGGT</sequence>
<evidence type="ECO:0000313" key="1">
    <source>
        <dbReference type="EMBL" id="MCI3276856.1"/>
    </source>
</evidence>